<evidence type="ECO:0000256" key="1">
    <source>
        <dbReference type="SAM" id="Coils"/>
    </source>
</evidence>
<protein>
    <submittedName>
        <fullName evidence="2">Uncharacterized protein</fullName>
    </submittedName>
</protein>
<reference evidence="2" key="1">
    <citation type="submission" date="2021-01" db="EMBL/GenBank/DDBJ databases">
        <authorList>
            <consortium name="Genoscope - CEA"/>
            <person name="William W."/>
        </authorList>
    </citation>
    <scope>NUCLEOTIDE SEQUENCE</scope>
</reference>
<dbReference type="OMA" id="YSIDTCF"/>
<organism evidence="2 3">
    <name type="scientific">Paramecium primaurelia</name>
    <dbReference type="NCBI Taxonomy" id="5886"/>
    <lineage>
        <taxon>Eukaryota</taxon>
        <taxon>Sar</taxon>
        <taxon>Alveolata</taxon>
        <taxon>Ciliophora</taxon>
        <taxon>Intramacronucleata</taxon>
        <taxon>Oligohymenophorea</taxon>
        <taxon>Peniculida</taxon>
        <taxon>Parameciidae</taxon>
        <taxon>Paramecium</taxon>
    </lineage>
</organism>
<dbReference type="Proteomes" id="UP000688137">
    <property type="component" value="Unassembled WGS sequence"/>
</dbReference>
<comment type="caution">
    <text evidence="2">The sequence shown here is derived from an EMBL/GenBank/DDBJ whole genome shotgun (WGS) entry which is preliminary data.</text>
</comment>
<evidence type="ECO:0000313" key="2">
    <source>
        <dbReference type="EMBL" id="CAD8046068.1"/>
    </source>
</evidence>
<keyword evidence="1" id="KW-0175">Coiled coil</keyword>
<gene>
    <name evidence="2" type="ORF">PPRIM_AZ9-3.1.T0100167</name>
</gene>
<dbReference type="AlphaFoldDB" id="A0A8S1K6R3"/>
<proteinExistence type="predicted"/>
<evidence type="ECO:0000313" key="3">
    <source>
        <dbReference type="Proteomes" id="UP000688137"/>
    </source>
</evidence>
<name>A0A8S1K6R3_PARPR</name>
<keyword evidence="3" id="KW-1185">Reference proteome</keyword>
<sequence>MDNSSQEEEDKNQKTSDEYSNQLLFPSLGLSCHSTFLTTYSIDTCFTLSKEVQPTIFQLESQTIPQKNTRKNILKNSKSIRRKTKQNQKTKNIVNKVLNEIQDLIQQVNSHHPFYHTQYVQKLKSLIENLENLLGNMKHQLLVQIKEKDFQIEKQ</sequence>
<feature type="coiled-coil region" evidence="1">
    <location>
        <begin position="87"/>
        <end position="140"/>
    </location>
</feature>
<dbReference type="EMBL" id="CAJJDM010000007">
    <property type="protein sequence ID" value="CAD8046068.1"/>
    <property type="molecule type" value="Genomic_DNA"/>
</dbReference>
<accession>A0A8S1K6R3</accession>